<evidence type="ECO:0008006" key="5">
    <source>
        <dbReference type="Google" id="ProtNLM"/>
    </source>
</evidence>
<keyword evidence="4" id="KW-1185">Reference proteome</keyword>
<evidence type="ECO:0000313" key="3">
    <source>
        <dbReference type="EMBL" id="ODC03041.1"/>
    </source>
</evidence>
<dbReference type="Proteomes" id="UP000094291">
    <property type="component" value="Unassembled WGS sequence"/>
</dbReference>
<evidence type="ECO:0000313" key="4">
    <source>
        <dbReference type="Proteomes" id="UP000094291"/>
    </source>
</evidence>
<protein>
    <recommendedName>
        <fullName evidence="5">DUF3108 domain-containing protein</fullName>
    </recommendedName>
</protein>
<feature type="region of interest" description="Disordered" evidence="1">
    <location>
        <begin position="72"/>
        <end position="91"/>
    </location>
</feature>
<dbReference type="STRING" id="197479.BFW38_05250"/>
<feature type="transmembrane region" description="Helical" evidence="2">
    <location>
        <begin position="21"/>
        <end position="41"/>
    </location>
</feature>
<keyword evidence="2" id="KW-0812">Transmembrane</keyword>
<proteinExistence type="predicted"/>
<sequence>MTIQQMRSRDIIETQHRRTTLLCRTLLCLCPLWITASPAAMARSQALPLESYQATYTVFRDGDKIGEGTRTLVIKPDTEHPSNDTTETSTAPVYTYQLTSRSDLSWWIFSDHREDKSQGKLIIQNAKRQVVPLAYQFSRTGTGSNRAQSLRFLPDQQRLEAIKSYKDEPFEVSWHPHLHDAISYQLQMQLDFAPSPIGQGLTDKTYDLIYKNDEDHYRFKVLGEETLSLPIGDVKTLKLQRIRSPGSSRQTYIWLAQDYHYIVARLQQQKDGDIQADLQLSHYESQSSQSLPTP</sequence>
<evidence type="ECO:0000256" key="2">
    <source>
        <dbReference type="SAM" id="Phobius"/>
    </source>
</evidence>
<gene>
    <name evidence="3" type="ORF">BFW38_05250</name>
</gene>
<dbReference type="InterPro" id="IPR021457">
    <property type="entry name" value="DUF3108"/>
</dbReference>
<keyword evidence="2" id="KW-0472">Membrane</keyword>
<dbReference type="AlphaFoldDB" id="A0A1E2V7T3"/>
<evidence type="ECO:0000256" key="1">
    <source>
        <dbReference type="SAM" id="MobiDB-lite"/>
    </source>
</evidence>
<keyword evidence="2" id="KW-1133">Transmembrane helix</keyword>
<organism evidence="3 4">
    <name type="scientific">Terasakiispira papahanaumokuakeensis</name>
    <dbReference type="NCBI Taxonomy" id="197479"/>
    <lineage>
        <taxon>Bacteria</taxon>
        <taxon>Pseudomonadati</taxon>
        <taxon>Pseudomonadota</taxon>
        <taxon>Gammaproteobacteria</taxon>
        <taxon>Oceanospirillales</taxon>
        <taxon>Terasakiispira</taxon>
    </lineage>
</organism>
<dbReference type="Pfam" id="PF11306">
    <property type="entry name" value="DUF3108"/>
    <property type="match status" value="1"/>
</dbReference>
<comment type="caution">
    <text evidence="3">The sequence shown here is derived from an EMBL/GenBank/DDBJ whole genome shotgun (WGS) entry which is preliminary data.</text>
</comment>
<dbReference type="EMBL" id="MDTQ01000001">
    <property type="protein sequence ID" value="ODC03041.1"/>
    <property type="molecule type" value="Genomic_DNA"/>
</dbReference>
<name>A0A1E2V7T3_9GAMM</name>
<reference evidence="3 4" key="1">
    <citation type="submission" date="2016-08" db="EMBL/GenBank/DDBJ databases">
        <authorList>
            <person name="Seilhamer J.J."/>
        </authorList>
    </citation>
    <scope>NUCLEOTIDE SEQUENCE [LARGE SCALE GENOMIC DNA]</scope>
    <source>
        <strain evidence="3 4">PH27A</strain>
    </source>
</reference>
<accession>A0A1E2V7T3</accession>